<dbReference type="Pfam" id="PF15227">
    <property type="entry name" value="zf-C3HC4_4"/>
    <property type="match status" value="1"/>
</dbReference>
<keyword evidence="4 7" id="KW-0863">Zinc-finger</keyword>
<keyword evidence="12" id="KW-1185">Reference proteome</keyword>
<evidence type="ECO:0000256" key="6">
    <source>
        <dbReference type="ARBA" id="ARBA00034460"/>
    </source>
</evidence>
<dbReference type="PROSITE" id="PS00518">
    <property type="entry name" value="ZF_RING_1"/>
    <property type="match status" value="1"/>
</dbReference>
<evidence type="ECO:0000256" key="4">
    <source>
        <dbReference type="ARBA" id="ARBA00022771"/>
    </source>
</evidence>
<proteinExistence type="inferred from homology"/>
<dbReference type="SUPFAM" id="SSF57850">
    <property type="entry name" value="RING/U-box"/>
    <property type="match status" value="1"/>
</dbReference>
<dbReference type="GO" id="GO:0008270">
    <property type="term" value="F:zinc ion binding"/>
    <property type="evidence" value="ECO:0007669"/>
    <property type="project" value="UniProtKB-KW"/>
</dbReference>
<evidence type="ECO:0000256" key="8">
    <source>
        <dbReference type="SAM" id="MobiDB-lite"/>
    </source>
</evidence>
<dbReference type="InterPro" id="IPR001841">
    <property type="entry name" value="Znf_RING"/>
</dbReference>
<keyword evidence="5" id="KW-0862">Zinc</keyword>
<reference evidence="11" key="2">
    <citation type="submission" date="2025-09" db="UniProtKB">
        <authorList>
            <consortium name="Ensembl"/>
        </authorList>
    </citation>
    <scope>IDENTIFICATION</scope>
</reference>
<feature type="domain" description="RING-type" evidence="9">
    <location>
        <begin position="44"/>
        <end position="88"/>
    </location>
</feature>
<dbReference type="InterPro" id="IPR001870">
    <property type="entry name" value="B30.2/SPRY"/>
</dbReference>
<dbReference type="InterPro" id="IPR006574">
    <property type="entry name" value="PRY"/>
</dbReference>
<keyword evidence="2" id="KW-0528">Neurotoxin</keyword>
<dbReference type="Gene3D" id="3.30.40.10">
    <property type="entry name" value="Zinc/RING finger domain, C3HC4 (zinc finger)"/>
    <property type="match status" value="1"/>
</dbReference>
<dbReference type="PANTHER" id="PTHR24103">
    <property type="entry name" value="E3 UBIQUITIN-PROTEIN LIGASE TRIM"/>
    <property type="match status" value="1"/>
</dbReference>
<feature type="region of interest" description="Disordered" evidence="8">
    <location>
        <begin position="318"/>
        <end position="342"/>
    </location>
</feature>
<dbReference type="Pfam" id="PF00622">
    <property type="entry name" value="SPRY"/>
    <property type="match status" value="1"/>
</dbReference>
<dbReference type="OMA" id="EECCLIS"/>
<dbReference type="PROSITE" id="PS50089">
    <property type="entry name" value="ZF_RING_2"/>
    <property type="match status" value="1"/>
</dbReference>
<protein>
    <submittedName>
        <fullName evidence="11">Uncharacterized protein</fullName>
    </submittedName>
</protein>
<feature type="domain" description="B30.2/SPRY" evidence="10">
    <location>
        <begin position="107"/>
        <end position="315"/>
    </location>
</feature>
<dbReference type="Ensembl" id="ENSVKKT00000004159.1">
    <property type="protein sequence ID" value="ENSVKKP00000004048.1"/>
    <property type="gene ID" value="ENSVKKG00000003037.1"/>
</dbReference>
<evidence type="ECO:0000259" key="9">
    <source>
        <dbReference type="PROSITE" id="PS50089"/>
    </source>
</evidence>
<accession>A0A8D2IXG3</accession>
<evidence type="ECO:0000256" key="3">
    <source>
        <dbReference type="ARBA" id="ARBA00022723"/>
    </source>
</evidence>
<dbReference type="InterPro" id="IPR017907">
    <property type="entry name" value="Znf_RING_CS"/>
</dbReference>
<name>A0A8D2IXG3_VARKO</name>
<evidence type="ECO:0000256" key="5">
    <source>
        <dbReference type="ARBA" id="ARBA00022833"/>
    </source>
</evidence>
<dbReference type="InterPro" id="IPR013083">
    <property type="entry name" value="Znf_RING/FYVE/PHD"/>
</dbReference>
<comment type="function">
    <text evidence="6">Neurotoxin that produces dose-dependent hypolocomotion and hyperalgesia in mice. May directly act on the central nervous system, as it is 6500-fold more potent when administered intracerebroventricularly than intraperitoneal.</text>
</comment>
<dbReference type="InterPro" id="IPR013320">
    <property type="entry name" value="ConA-like_dom_sf"/>
</dbReference>
<dbReference type="SMART" id="SM00184">
    <property type="entry name" value="RING"/>
    <property type="match status" value="1"/>
</dbReference>
<organism evidence="11 12">
    <name type="scientific">Varanus komodoensis</name>
    <name type="common">Komodo dragon</name>
    <dbReference type="NCBI Taxonomy" id="61221"/>
    <lineage>
        <taxon>Eukaryota</taxon>
        <taxon>Metazoa</taxon>
        <taxon>Chordata</taxon>
        <taxon>Craniata</taxon>
        <taxon>Vertebrata</taxon>
        <taxon>Euteleostomi</taxon>
        <taxon>Lepidosauria</taxon>
        <taxon>Squamata</taxon>
        <taxon>Bifurcata</taxon>
        <taxon>Unidentata</taxon>
        <taxon>Episquamata</taxon>
        <taxon>Toxicofera</taxon>
        <taxon>Anguimorpha</taxon>
        <taxon>Paleoanguimorpha</taxon>
        <taxon>Varanoidea</taxon>
        <taxon>Varanidae</taxon>
        <taxon>Varanus</taxon>
    </lineage>
</organism>
<keyword evidence="3" id="KW-0479">Metal-binding</keyword>
<evidence type="ECO:0000313" key="12">
    <source>
        <dbReference type="Proteomes" id="UP000694545"/>
    </source>
</evidence>
<evidence type="ECO:0000313" key="11">
    <source>
        <dbReference type="Ensembl" id="ENSVKKP00000004048.1"/>
    </source>
</evidence>
<evidence type="ECO:0000256" key="2">
    <source>
        <dbReference type="ARBA" id="ARBA00022699"/>
    </source>
</evidence>
<dbReference type="Gene3D" id="2.60.120.920">
    <property type="match status" value="1"/>
</dbReference>
<comment type="similarity">
    <text evidence="1">Belongs to the ohanin/vespryn family.</text>
</comment>
<evidence type="ECO:0000256" key="1">
    <source>
        <dbReference type="ARBA" id="ARBA00009651"/>
    </source>
</evidence>
<dbReference type="PRINTS" id="PR01407">
    <property type="entry name" value="BUTYPHLNCDUF"/>
</dbReference>
<dbReference type="SMART" id="SM00449">
    <property type="entry name" value="SPRY"/>
    <property type="match status" value="1"/>
</dbReference>
<dbReference type="InterPro" id="IPR043136">
    <property type="entry name" value="B30.2/SPRY_sf"/>
</dbReference>
<dbReference type="AlphaFoldDB" id="A0A8D2IXG3"/>
<dbReference type="Pfam" id="PF13765">
    <property type="entry name" value="PRY"/>
    <property type="match status" value="1"/>
</dbReference>
<reference evidence="11" key="1">
    <citation type="submission" date="2025-08" db="UniProtKB">
        <authorList>
            <consortium name="Ensembl"/>
        </authorList>
    </citation>
    <scope>IDENTIFICATION</scope>
</reference>
<dbReference type="InterPro" id="IPR003877">
    <property type="entry name" value="SPRY_dom"/>
</dbReference>
<dbReference type="SUPFAM" id="SSF49899">
    <property type="entry name" value="Concanavalin A-like lectins/glucanases"/>
    <property type="match status" value="1"/>
</dbReference>
<dbReference type="InterPro" id="IPR003879">
    <property type="entry name" value="Butyrophylin_SPRY"/>
</dbReference>
<dbReference type="InterPro" id="IPR050143">
    <property type="entry name" value="TRIM/RBCC"/>
</dbReference>
<evidence type="ECO:0000259" key="10">
    <source>
        <dbReference type="PROSITE" id="PS50188"/>
    </source>
</evidence>
<keyword evidence="2" id="KW-0800">Toxin</keyword>
<dbReference type="Proteomes" id="UP000694545">
    <property type="component" value="Unplaced"/>
</dbReference>
<sequence>MTASLDGWLPPPVCLCILVAGEHGREGSACAFPVALGVEEEVKCPICHEYLTNAVSVDCGHNYCQTCILSHCRMKEHFGEEVTCPLCQAPIQRENIRPNWPLRNLVEKIKHFPLRLPKENLCRKHKEKLKPDVAYPWCILSSRLESVTRVWKIRDLPRNPERCDCTPFVLGSKAFTSGRHWWEVNTGAWGTLDWAVGVARDSLRKKPYVRLNPKEGVWAVGSIFNASASVCQLSALTFPKPSPLRVKKQPREIRVCLDYEAGLVEFFSADNNELIFMFHVESFSGEKIRPFFWNRKSSSTGIGQEVKIFSATLKWGTTPKPSLAGQEPRPRTYSPGVPAYAS</sequence>
<evidence type="ECO:0000256" key="7">
    <source>
        <dbReference type="PROSITE-ProRule" id="PRU00175"/>
    </source>
</evidence>
<dbReference type="PROSITE" id="PS50188">
    <property type="entry name" value="B302_SPRY"/>
    <property type="match status" value="1"/>
</dbReference>